<comment type="caution">
    <text evidence="10">The sequence shown here is derived from an EMBL/GenBank/DDBJ whole genome shotgun (WGS) entry which is preliminary data.</text>
</comment>
<organism evidence="10 11">
    <name type="scientific">Zhihengliuella salsuginis</name>
    <dbReference type="NCBI Taxonomy" id="578222"/>
    <lineage>
        <taxon>Bacteria</taxon>
        <taxon>Bacillati</taxon>
        <taxon>Actinomycetota</taxon>
        <taxon>Actinomycetes</taxon>
        <taxon>Micrococcales</taxon>
        <taxon>Micrococcaceae</taxon>
        <taxon>Zhihengliuella</taxon>
    </lineage>
</organism>
<dbReference type="Pfam" id="PF00717">
    <property type="entry name" value="Peptidase_S24"/>
    <property type="match status" value="1"/>
</dbReference>
<sequence length="136" mass="14554">MADSTDGAETSGVVRPRPATGFASPAGDYYDGGIDLNRHLIPDRTSTFVMRVSGHSMAGAGAADGDELIVERARTPRDGNVVVAVLDGELMVRRLRLEEAGPVLQTEPLPPNPPVRTRIDGELDVWGVATRSLHRL</sequence>
<keyword evidence="6" id="KW-0742">SOS response</keyword>
<dbReference type="InterPro" id="IPR036286">
    <property type="entry name" value="LexA/Signal_pep-like_sf"/>
</dbReference>
<evidence type="ECO:0000256" key="5">
    <source>
        <dbReference type="ARBA" id="ARBA00023204"/>
    </source>
</evidence>
<accession>A0ABQ3GB94</accession>
<evidence type="ECO:0000256" key="8">
    <source>
        <dbReference type="SAM" id="MobiDB-lite"/>
    </source>
</evidence>
<name>A0ABQ3GB94_9MICC</name>
<keyword evidence="4 7" id="KW-0068">Autocatalytic cleavage</keyword>
<comment type="similarity">
    <text evidence="1 7">Belongs to the peptidase S24 family.</text>
</comment>
<dbReference type="InterPro" id="IPR015927">
    <property type="entry name" value="Peptidase_S24_S26A/B/C"/>
</dbReference>
<keyword evidence="2" id="KW-0227">DNA damage</keyword>
<feature type="region of interest" description="Disordered" evidence="8">
    <location>
        <begin position="1"/>
        <end position="28"/>
    </location>
</feature>
<proteinExistence type="inferred from homology"/>
<dbReference type="InterPro" id="IPR006197">
    <property type="entry name" value="Peptidase_S24_LexA"/>
</dbReference>
<evidence type="ECO:0000256" key="4">
    <source>
        <dbReference type="ARBA" id="ARBA00022813"/>
    </source>
</evidence>
<dbReference type="PANTHER" id="PTHR33516:SF2">
    <property type="entry name" value="LEXA REPRESSOR-RELATED"/>
    <property type="match status" value="1"/>
</dbReference>
<protein>
    <submittedName>
        <fullName evidence="10">Peptidase S24</fullName>
    </submittedName>
</protein>
<dbReference type="Gene3D" id="2.10.109.10">
    <property type="entry name" value="Umud Fragment, subunit A"/>
    <property type="match status" value="1"/>
</dbReference>
<dbReference type="InterPro" id="IPR050077">
    <property type="entry name" value="LexA_repressor"/>
</dbReference>
<evidence type="ECO:0000313" key="11">
    <source>
        <dbReference type="Proteomes" id="UP000642819"/>
    </source>
</evidence>
<evidence type="ECO:0000256" key="3">
    <source>
        <dbReference type="ARBA" id="ARBA00022801"/>
    </source>
</evidence>
<gene>
    <name evidence="10" type="ORF">GCM10008096_03800</name>
</gene>
<evidence type="ECO:0000256" key="6">
    <source>
        <dbReference type="ARBA" id="ARBA00023236"/>
    </source>
</evidence>
<dbReference type="SUPFAM" id="SSF51306">
    <property type="entry name" value="LexA/Signal peptidase"/>
    <property type="match status" value="1"/>
</dbReference>
<dbReference type="EMBL" id="BMXK01000001">
    <property type="protein sequence ID" value="GHD00462.1"/>
    <property type="molecule type" value="Genomic_DNA"/>
</dbReference>
<keyword evidence="11" id="KW-1185">Reference proteome</keyword>
<evidence type="ECO:0000256" key="7">
    <source>
        <dbReference type="RuleBase" id="RU003991"/>
    </source>
</evidence>
<dbReference type="RefSeq" id="WP_189348395.1">
    <property type="nucleotide sequence ID" value="NZ_BMXK01000001.1"/>
</dbReference>
<dbReference type="PRINTS" id="PR00726">
    <property type="entry name" value="LEXASERPTASE"/>
</dbReference>
<keyword evidence="5" id="KW-0234">DNA repair</keyword>
<dbReference type="NCBIfam" id="NF007621">
    <property type="entry name" value="PRK10276.1"/>
    <property type="match status" value="1"/>
</dbReference>
<keyword evidence="3 7" id="KW-0378">Hydrolase</keyword>
<dbReference type="Proteomes" id="UP000642819">
    <property type="component" value="Unassembled WGS sequence"/>
</dbReference>
<dbReference type="CDD" id="cd06529">
    <property type="entry name" value="S24_LexA-like"/>
    <property type="match status" value="1"/>
</dbReference>
<evidence type="ECO:0000259" key="9">
    <source>
        <dbReference type="Pfam" id="PF00717"/>
    </source>
</evidence>
<reference evidence="11" key="1">
    <citation type="journal article" date="2019" name="Int. J. Syst. Evol. Microbiol.">
        <title>The Global Catalogue of Microorganisms (GCM) 10K type strain sequencing project: providing services to taxonomists for standard genome sequencing and annotation.</title>
        <authorList>
            <consortium name="The Broad Institute Genomics Platform"/>
            <consortium name="The Broad Institute Genome Sequencing Center for Infectious Disease"/>
            <person name="Wu L."/>
            <person name="Ma J."/>
        </authorList>
    </citation>
    <scope>NUCLEOTIDE SEQUENCE [LARGE SCALE GENOMIC DNA]</scope>
    <source>
        <strain evidence="11">KCTC 19466</strain>
    </source>
</reference>
<evidence type="ECO:0000256" key="1">
    <source>
        <dbReference type="ARBA" id="ARBA00007484"/>
    </source>
</evidence>
<evidence type="ECO:0000256" key="2">
    <source>
        <dbReference type="ARBA" id="ARBA00022763"/>
    </source>
</evidence>
<evidence type="ECO:0000313" key="10">
    <source>
        <dbReference type="EMBL" id="GHD00462.1"/>
    </source>
</evidence>
<dbReference type="InterPro" id="IPR039418">
    <property type="entry name" value="LexA-like"/>
</dbReference>
<dbReference type="PANTHER" id="PTHR33516">
    <property type="entry name" value="LEXA REPRESSOR"/>
    <property type="match status" value="1"/>
</dbReference>
<feature type="domain" description="Peptidase S24/S26A/S26B/S26C" evidence="9">
    <location>
        <begin position="18"/>
        <end position="107"/>
    </location>
</feature>